<evidence type="ECO:0000313" key="8">
    <source>
        <dbReference type="Proteomes" id="UP000515163"/>
    </source>
</evidence>
<name>A0A6P8IH13_ACTTE</name>
<dbReference type="PANTHER" id="PTHR12400">
    <property type="entry name" value="INOSITOL POLYPHOSPHATE KINASE"/>
    <property type="match status" value="1"/>
</dbReference>
<dbReference type="EC" id="2.7.-.-" evidence="6"/>
<feature type="compositionally biased region" description="Acidic residues" evidence="7">
    <location>
        <begin position="237"/>
        <end position="247"/>
    </location>
</feature>
<dbReference type="InterPro" id="IPR005522">
    <property type="entry name" value="IPK"/>
</dbReference>
<dbReference type="GO" id="GO:0046854">
    <property type="term" value="P:phosphatidylinositol phosphate biosynthetic process"/>
    <property type="evidence" value="ECO:0007669"/>
    <property type="project" value="TreeGrafter"/>
</dbReference>
<dbReference type="GO" id="GO:0005737">
    <property type="term" value="C:cytoplasm"/>
    <property type="evidence" value="ECO:0007669"/>
    <property type="project" value="TreeGrafter"/>
</dbReference>
<dbReference type="PANTHER" id="PTHR12400:SF26">
    <property type="entry name" value="KINASE"/>
    <property type="match status" value="1"/>
</dbReference>
<dbReference type="KEGG" id="aten:116301240"/>
<organism evidence="8 9">
    <name type="scientific">Actinia tenebrosa</name>
    <name type="common">Australian red waratah sea anemone</name>
    <dbReference type="NCBI Taxonomy" id="6105"/>
    <lineage>
        <taxon>Eukaryota</taxon>
        <taxon>Metazoa</taxon>
        <taxon>Cnidaria</taxon>
        <taxon>Anthozoa</taxon>
        <taxon>Hexacorallia</taxon>
        <taxon>Actiniaria</taxon>
        <taxon>Actiniidae</taxon>
        <taxon>Actinia</taxon>
    </lineage>
</organism>
<feature type="region of interest" description="Disordered" evidence="7">
    <location>
        <begin position="128"/>
        <end position="173"/>
    </location>
</feature>
<evidence type="ECO:0000256" key="5">
    <source>
        <dbReference type="ARBA" id="ARBA00022840"/>
    </source>
</evidence>
<evidence type="ECO:0000256" key="1">
    <source>
        <dbReference type="ARBA" id="ARBA00007374"/>
    </source>
</evidence>
<dbReference type="GO" id="GO:0032958">
    <property type="term" value="P:inositol phosphate biosynthetic process"/>
    <property type="evidence" value="ECO:0007669"/>
    <property type="project" value="InterPro"/>
</dbReference>
<keyword evidence="2 6" id="KW-0808">Transferase</keyword>
<feature type="compositionally biased region" description="Polar residues" evidence="7">
    <location>
        <begin position="140"/>
        <end position="164"/>
    </location>
</feature>
<gene>
    <name evidence="9" type="primary">LOC116301240</name>
</gene>
<dbReference type="SUPFAM" id="SSF56104">
    <property type="entry name" value="SAICAR synthase-like"/>
    <property type="match status" value="1"/>
</dbReference>
<comment type="similarity">
    <text evidence="1 6">Belongs to the inositol phosphokinase (IPK) family.</text>
</comment>
<evidence type="ECO:0000256" key="6">
    <source>
        <dbReference type="RuleBase" id="RU363090"/>
    </source>
</evidence>
<dbReference type="InterPro" id="IPR038286">
    <property type="entry name" value="IPK_sf"/>
</dbReference>
<dbReference type="FunFam" id="3.30.470.160:FF:000001">
    <property type="entry name" value="Kinase"/>
    <property type="match status" value="1"/>
</dbReference>
<keyword evidence="3" id="KW-0547">Nucleotide-binding</keyword>
<accession>A0A6P8IH13</accession>
<dbReference type="AlphaFoldDB" id="A0A6P8IH13"/>
<dbReference type="GO" id="GO:0000828">
    <property type="term" value="F:inositol hexakisphosphate kinase activity"/>
    <property type="evidence" value="ECO:0007669"/>
    <property type="project" value="TreeGrafter"/>
</dbReference>
<dbReference type="Gene3D" id="3.30.470.160">
    <property type="entry name" value="Inositol polyphosphate kinase"/>
    <property type="match status" value="1"/>
</dbReference>
<dbReference type="RefSeq" id="XP_031566137.1">
    <property type="nucleotide sequence ID" value="XM_031710277.1"/>
</dbReference>
<dbReference type="OrthoDB" id="338650at2759"/>
<dbReference type="GeneID" id="116301240"/>
<keyword evidence="8" id="KW-1185">Reference proteome</keyword>
<reference evidence="9" key="1">
    <citation type="submission" date="2025-08" db="UniProtKB">
        <authorList>
            <consortium name="RefSeq"/>
        </authorList>
    </citation>
    <scope>IDENTIFICATION</scope>
    <source>
        <tissue evidence="9">Tentacle</tissue>
    </source>
</reference>
<keyword evidence="5" id="KW-0067">ATP-binding</keyword>
<dbReference type="GO" id="GO:0005524">
    <property type="term" value="F:ATP binding"/>
    <property type="evidence" value="ECO:0007669"/>
    <property type="project" value="UniProtKB-KW"/>
</dbReference>
<sequence>MEETDYTNEIVNKYTTSSSPNYFVSVTHQRLPDRLASLKAHVFSGNANSLPTSGPEQTNCFMGSKIFSSHGMTPPSNISLASRGNSKFGVYNAGAINTVSLKQEKNSTEKRTDLQATVKSNLCEENTHLDHKNSEYGSDVDQNNSNSIGNATNATGNVENNAESVKNVRRKPPLERKITPIVVVTPASDQTLDSSDMDSKIVGTSNGDVDGVYGLNDCIDSCSLSSVCSEDQKSEDDGILTDDDPSESDSASQVEENVEKRGVHWKKIRRMIQWSPFVQNFKKKYPWVQLAGHQGSFKAGENGTILKKTSDKEKDCLIILMKDILRPYVPEYRREVERNGEKYIEMQDLLQDFDNPCVMDCKMGVRTYLEEDLAKSKSKARKDLYQKMVEVDPNEPTETENKNKAITKPRYMQWRERLSSSATLGFRIEGIKKGDQKPNKDFKKTKTADDVAKVFTEYIENDPQIRTKYLKRLKAIRATLEASKFLKSHEVIGSSLLFVHDSKGRASVWMIDFGKTVPLPEGYTIDHRSEWKEGNHEDGYLRGLDTMIDIWTPT</sequence>
<dbReference type="Pfam" id="PF03770">
    <property type="entry name" value="IPK"/>
    <property type="match status" value="1"/>
</dbReference>
<dbReference type="GO" id="GO:0005634">
    <property type="term" value="C:nucleus"/>
    <property type="evidence" value="ECO:0007669"/>
    <property type="project" value="TreeGrafter"/>
</dbReference>
<dbReference type="InParanoid" id="A0A6P8IH13"/>
<evidence type="ECO:0000256" key="3">
    <source>
        <dbReference type="ARBA" id="ARBA00022741"/>
    </source>
</evidence>
<keyword evidence="4 6" id="KW-0418">Kinase</keyword>
<feature type="region of interest" description="Disordered" evidence="7">
    <location>
        <begin position="233"/>
        <end position="258"/>
    </location>
</feature>
<protein>
    <recommendedName>
        <fullName evidence="6">Kinase</fullName>
        <ecNumber evidence="6">2.7.-.-</ecNumber>
    </recommendedName>
</protein>
<evidence type="ECO:0000256" key="7">
    <source>
        <dbReference type="SAM" id="MobiDB-lite"/>
    </source>
</evidence>
<evidence type="ECO:0000256" key="4">
    <source>
        <dbReference type="ARBA" id="ARBA00022777"/>
    </source>
</evidence>
<proteinExistence type="inferred from homology"/>
<evidence type="ECO:0000256" key="2">
    <source>
        <dbReference type="ARBA" id="ARBA00022679"/>
    </source>
</evidence>
<dbReference type="Proteomes" id="UP000515163">
    <property type="component" value="Unplaced"/>
</dbReference>
<dbReference type="FunCoup" id="A0A6P8IH13">
    <property type="interactions" value="1181"/>
</dbReference>
<evidence type="ECO:0000313" key="9">
    <source>
        <dbReference type="RefSeq" id="XP_031566137.1"/>
    </source>
</evidence>